<protein>
    <recommendedName>
        <fullName evidence="3">Prefoldin subunit 1</fullName>
    </recommendedName>
</protein>
<evidence type="ECO:0000313" key="1">
    <source>
        <dbReference type="EMBL" id="VFQ76432.1"/>
    </source>
</evidence>
<dbReference type="GO" id="GO:0009409">
    <property type="term" value="P:response to cold"/>
    <property type="evidence" value="ECO:0007669"/>
    <property type="project" value="UniProtKB-ARBA"/>
</dbReference>
<dbReference type="InterPro" id="IPR009053">
    <property type="entry name" value="Prefoldin"/>
</dbReference>
<gene>
    <name evidence="1" type="ORF">CCAM_LOCUS18208</name>
</gene>
<dbReference type="OrthoDB" id="1894836at2759"/>
<accession>A0A484LIY6</accession>
<keyword evidence="2" id="KW-1185">Reference proteome</keyword>
<dbReference type="Gene3D" id="1.10.287.370">
    <property type="match status" value="1"/>
</dbReference>
<evidence type="ECO:0008006" key="3">
    <source>
        <dbReference type="Google" id="ProtNLM"/>
    </source>
</evidence>
<dbReference type="SUPFAM" id="SSF46579">
    <property type="entry name" value="Prefoldin"/>
    <property type="match status" value="1"/>
</dbReference>
<evidence type="ECO:0000313" key="2">
    <source>
        <dbReference type="Proteomes" id="UP000595140"/>
    </source>
</evidence>
<dbReference type="Proteomes" id="UP000595140">
    <property type="component" value="Unassembled WGS sequence"/>
</dbReference>
<name>A0A484LIY6_9ASTE</name>
<dbReference type="GO" id="GO:0006457">
    <property type="term" value="P:protein folding"/>
    <property type="evidence" value="ECO:0007669"/>
    <property type="project" value="UniProtKB-ARBA"/>
</dbReference>
<proteinExistence type="predicted"/>
<dbReference type="EMBL" id="OOIL02001545">
    <property type="protein sequence ID" value="VFQ76432.1"/>
    <property type="molecule type" value="Genomic_DNA"/>
</dbReference>
<reference evidence="1 2" key="1">
    <citation type="submission" date="2018-04" db="EMBL/GenBank/DDBJ databases">
        <authorList>
            <person name="Vogel A."/>
        </authorList>
    </citation>
    <scope>NUCLEOTIDE SEQUENCE [LARGE SCALE GENOMIC DNA]</scope>
</reference>
<sequence>MASPTPATASSSSPAADSHRELLKLVKSHEVAIAELNNISASRAVYKRNGNLFFRTSAQKATSYEQKQLEMAKAKLQKLTSS</sequence>
<dbReference type="AlphaFoldDB" id="A0A484LIY6"/>
<organism evidence="1 2">
    <name type="scientific">Cuscuta campestris</name>
    <dbReference type="NCBI Taxonomy" id="132261"/>
    <lineage>
        <taxon>Eukaryota</taxon>
        <taxon>Viridiplantae</taxon>
        <taxon>Streptophyta</taxon>
        <taxon>Embryophyta</taxon>
        <taxon>Tracheophyta</taxon>
        <taxon>Spermatophyta</taxon>
        <taxon>Magnoliopsida</taxon>
        <taxon>eudicotyledons</taxon>
        <taxon>Gunneridae</taxon>
        <taxon>Pentapetalae</taxon>
        <taxon>asterids</taxon>
        <taxon>lamiids</taxon>
        <taxon>Solanales</taxon>
        <taxon>Convolvulaceae</taxon>
        <taxon>Cuscuteae</taxon>
        <taxon>Cuscuta</taxon>
        <taxon>Cuscuta subgen. Grammica</taxon>
        <taxon>Cuscuta sect. Cleistogrammica</taxon>
    </lineage>
</organism>